<feature type="compositionally biased region" description="Polar residues" evidence="1">
    <location>
        <begin position="149"/>
        <end position="159"/>
    </location>
</feature>
<dbReference type="KEGG" id="cqu:CpipJ_CPIJ009854"/>
<evidence type="ECO:0000313" key="4">
    <source>
        <dbReference type="Proteomes" id="UP000002320"/>
    </source>
</evidence>
<sequence length="248" mass="27458">MTRSIFGLDPKLKTVNMFLHLPLLLADEVNRILLDLQMLGEEELPEHVFTRSTNIRANVSRNSDFSDISSMIRYSTNSLASLVNATRNRSTTDSHGHLWASALGPALGVYVAMPSCRVYPHINRLQPACSLSTIRNIFDQVAVTQEADSASNAQQTSPAIATFEKPYTASDRPKHQTRTYSNEKHYQALHRSEFAGQAPIADLPHVLRNMVDLGGPAAGGSRNPRGVPLKVFGADLDRLQNFQTRSNF</sequence>
<accession>B0WRG0</accession>
<dbReference type="HOGENOM" id="CLU_1121047_0_0_1"/>
<name>B0WRG0_CULQU</name>
<organism>
    <name type="scientific">Culex quinquefasciatus</name>
    <name type="common">Southern house mosquito</name>
    <name type="synonym">Culex pungens</name>
    <dbReference type="NCBI Taxonomy" id="7176"/>
    <lineage>
        <taxon>Eukaryota</taxon>
        <taxon>Metazoa</taxon>
        <taxon>Ecdysozoa</taxon>
        <taxon>Arthropoda</taxon>
        <taxon>Hexapoda</taxon>
        <taxon>Insecta</taxon>
        <taxon>Pterygota</taxon>
        <taxon>Neoptera</taxon>
        <taxon>Endopterygota</taxon>
        <taxon>Diptera</taxon>
        <taxon>Nematocera</taxon>
        <taxon>Culicoidea</taxon>
        <taxon>Culicidae</taxon>
        <taxon>Culicinae</taxon>
        <taxon>Culicini</taxon>
        <taxon>Culex</taxon>
        <taxon>Culex</taxon>
    </lineage>
</organism>
<feature type="region of interest" description="Disordered" evidence="1">
    <location>
        <begin position="149"/>
        <end position="180"/>
    </location>
</feature>
<protein>
    <submittedName>
        <fullName evidence="2 3">Zinc finger protein</fullName>
    </submittedName>
</protein>
<dbReference type="InParanoid" id="B0WRG0"/>
<keyword evidence="4" id="KW-1185">Reference proteome</keyword>
<evidence type="ECO:0000313" key="3">
    <source>
        <dbReference type="EnsemblMetazoa" id="CPIJ009854-PA"/>
    </source>
</evidence>
<reference evidence="3" key="2">
    <citation type="submission" date="2020-05" db="UniProtKB">
        <authorList>
            <consortium name="EnsemblMetazoa"/>
        </authorList>
    </citation>
    <scope>IDENTIFICATION</scope>
    <source>
        <strain evidence="3">JHB</strain>
    </source>
</reference>
<evidence type="ECO:0000313" key="2">
    <source>
        <dbReference type="EMBL" id="EDS33353.1"/>
    </source>
</evidence>
<gene>
    <name evidence="3" type="primary">6042146</name>
    <name evidence="2" type="ORF">CpipJ_CPIJ009854</name>
</gene>
<dbReference type="VEuPathDB" id="VectorBase:CPIJ009854"/>
<reference evidence="2" key="1">
    <citation type="submission" date="2007-03" db="EMBL/GenBank/DDBJ databases">
        <title>Annotation of Culex pipiens quinquefasciatus.</title>
        <authorList>
            <consortium name="The Broad Institute Genome Sequencing Platform"/>
            <person name="Atkinson P.W."/>
            <person name="Hemingway J."/>
            <person name="Christensen B.M."/>
            <person name="Higgs S."/>
            <person name="Kodira C."/>
            <person name="Hannick L."/>
            <person name="Megy K."/>
            <person name="O'Leary S."/>
            <person name="Pearson M."/>
            <person name="Haas B.J."/>
            <person name="Mauceli E."/>
            <person name="Wortman J.R."/>
            <person name="Lee N.H."/>
            <person name="Guigo R."/>
            <person name="Stanke M."/>
            <person name="Alvarado L."/>
            <person name="Amedeo P."/>
            <person name="Antoine C.H."/>
            <person name="Arensburger P."/>
            <person name="Bidwell S.L."/>
            <person name="Crawford M."/>
            <person name="Camaro F."/>
            <person name="Devon K."/>
            <person name="Engels R."/>
            <person name="Hammond M."/>
            <person name="Howarth C."/>
            <person name="Koehrsen M."/>
            <person name="Lawson D."/>
            <person name="Montgomery P."/>
            <person name="Nene V."/>
            <person name="Nusbaum C."/>
            <person name="Puiu D."/>
            <person name="Romero-Severson J."/>
            <person name="Severson D.W."/>
            <person name="Shumway M."/>
            <person name="Sisk P."/>
            <person name="Stolte C."/>
            <person name="Zeng Q."/>
            <person name="Eisenstadt E."/>
            <person name="Fraser-Liggett C."/>
            <person name="Strausberg R."/>
            <person name="Galagan J."/>
            <person name="Birren B."/>
            <person name="Collins F.H."/>
        </authorList>
    </citation>
    <scope>NUCLEOTIDE SEQUENCE [LARGE SCALE GENOMIC DNA]</scope>
    <source>
        <strain evidence="2">JHB</strain>
    </source>
</reference>
<proteinExistence type="predicted"/>
<evidence type="ECO:0000256" key="1">
    <source>
        <dbReference type="SAM" id="MobiDB-lite"/>
    </source>
</evidence>
<dbReference type="AlphaFoldDB" id="B0WRG0"/>
<dbReference type="EnsemblMetazoa" id="CPIJ009854-RA">
    <property type="protein sequence ID" value="CPIJ009854-PA"/>
    <property type="gene ID" value="CPIJ009854"/>
</dbReference>
<dbReference type="Proteomes" id="UP000002320">
    <property type="component" value="Unassembled WGS sequence"/>
</dbReference>
<dbReference type="EMBL" id="DS232055">
    <property type="protein sequence ID" value="EDS33353.1"/>
    <property type="molecule type" value="Genomic_DNA"/>
</dbReference>